<feature type="chain" id="PRO_5042274054" evidence="2">
    <location>
        <begin position="20"/>
        <end position="365"/>
    </location>
</feature>
<evidence type="ECO:0000256" key="2">
    <source>
        <dbReference type="SAM" id="SignalP"/>
    </source>
</evidence>
<protein>
    <submittedName>
        <fullName evidence="3">Uncharacterized protein</fullName>
    </submittedName>
</protein>
<sequence length="365" mass="41166">MRLLLLSLCSLLLYTLVSSHPRARGIRLGKPFPQVQREKGATKSDDVSLENESHSQDSGMALDNNTETSGVNESIAKLPISAMLRCRKHECGSKSEDKSYSNDKSHYESKLKDIEEWIEMAKENCGVEMKMEDIIKEVHPDDVRRILNSAAWTTEEVAQDFSQHRNDIAKLEANMAGQSLQDTVSAHIDVLHKFGSLVESASNRGKCDFISMQMLLDRIEYLGSEGFVDFRCNKAYRMVFGFGSGEMDEDQPVKLYWLYKFGEAIRSDMFCIIEDINGLSQHISSLKNLAGTPPSLRPIHIGLSTIMAYEGILGDEIDQFHRAIEVVGKALENTDLHALEGDVGMMHARKRKIYNTMKKLLLRMV</sequence>
<proteinExistence type="predicted"/>
<name>A0AAD9J4V9_9ANNE</name>
<dbReference type="AlphaFoldDB" id="A0AAD9J4V9"/>
<organism evidence="3 4">
    <name type="scientific">Paralvinella palmiformis</name>
    <dbReference type="NCBI Taxonomy" id="53620"/>
    <lineage>
        <taxon>Eukaryota</taxon>
        <taxon>Metazoa</taxon>
        <taxon>Spiralia</taxon>
        <taxon>Lophotrochozoa</taxon>
        <taxon>Annelida</taxon>
        <taxon>Polychaeta</taxon>
        <taxon>Sedentaria</taxon>
        <taxon>Canalipalpata</taxon>
        <taxon>Terebellida</taxon>
        <taxon>Terebelliformia</taxon>
        <taxon>Alvinellidae</taxon>
        <taxon>Paralvinella</taxon>
    </lineage>
</organism>
<evidence type="ECO:0000313" key="4">
    <source>
        <dbReference type="Proteomes" id="UP001208570"/>
    </source>
</evidence>
<keyword evidence="2" id="KW-0732">Signal</keyword>
<reference evidence="3" key="1">
    <citation type="journal article" date="2023" name="Mol. Biol. Evol.">
        <title>Third-Generation Sequencing Reveals the Adaptive Role of the Epigenome in Three Deep-Sea Polychaetes.</title>
        <authorList>
            <person name="Perez M."/>
            <person name="Aroh O."/>
            <person name="Sun Y."/>
            <person name="Lan Y."/>
            <person name="Juniper S.K."/>
            <person name="Young C.R."/>
            <person name="Angers B."/>
            <person name="Qian P.Y."/>
        </authorList>
    </citation>
    <scope>NUCLEOTIDE SEQUENCE</scope>
    <source>
        <strain evidence="3">P08H-3</strain>
    </source>
</reference>
<dbReference type="EMBL" id="JAODUP010000605">
    <property type="protein sequence ID" value="KAK2146479.1"/>
    <property type="molecule type" value="Genomic_DNA"/>
</dbReference>
<feature type="signal peptide" evidence="2">
    <location>
        <begin position="1"/>
        <end position="19"/>
    </location>
</feature>
<keyword evidence="4" id="KW-1185">Reference proteome</keyword>
<dbReference type="Proteomes" id="UP001208570">
    <property type="component" value="Unassembled WGS sequence"/>
</dbReference>
<evidence type="ECO:0000256" key="1">
    <source>
        <dbReference type="SAM" id="MobiDB-lite"/>
    </source>
</evidence>
<feature type="region of interest" description="Disordered" evidence="1">
    <location>
        <begin position="27"/>
        <end position="70"/>
    </location>
</feature>
<comment type="caution">
    <text evidence="3">The sequence shown here is derived from an EMBL/GenBank/DDBJ whole genome shotgun (WGS) entry which is preliminary data.</text>
</comment>
<evidence type="ECO:0000313" key="3">
    <source>
        <dbReference type="EMBL" id="KAK2146479.1"/>
    </source>
</evidence>
<feature type="compositionally biased region" description="Basic and acidic residues" evidence="1">
    <location>
        <begin position="36"/>
        <end position="55"/>
    </location>
</feature>
<accession>A0AAD9J4V9</accession>
<gene>
    <name evidence="3" type="ORF">LSH36_605g01010</name>
</gene>